<dbReference type="Pfam" id="PF01434">
    <property type="entry name" value="Peptidase_M41"/>
    <property type="match status" value="1"/>
</dbReference>
<sequence length="681" mass="72313">MSGQGPIPSLGRSKGTQRPAEGGPTTSVAFAEDRPSGILAMLRLLDSSRRAVDVDPDEAEPGASSSHLPDDPAEIAAAILFGRAIERDPAILDRIRERSPVLIVDCPDDSWLEPMTNVLVRGFGSGSTLWKRTPGMQRSAGQAVVVKGRSDDVRIRAETPGVDVGRAFRNFQALICVAAPGRSRLPFEVERSWEERIPLGPLEPDDLTMIAARIVGSDPKTTVPASIAARVDATDLRIALHASRGADGSIDRLRAIVERRVSKPPAAPTPRLSHLSGYGAAAEWGIAAAADLAAFGRGELPWADCEPGALLSGPPGVGKTIFASALAREADVPFIAGSLAQWQAEGEAHLGTTLKAMIGFFREARKMAPCVALVDELDSFGDRRKLADYNRSYGVQVINGFLECLDGDGGRAGVLMIGATNDATQIDPAILRAGRFDRVIAIARPALEELPAILRHHLGSDLVASDLRPIARKALGGTGADCAAWVRRARGRARRAGRPLVENDILVEIAGSAGRARVEDERRVAIHECGHAVAARSLGLSIGDLVLRSPGHGGGGYMGFAPPGVVTRHVLRNMLIVLMAGRAAEILAFGDPSAGAEADLLAATTLARDMHVRWGLDRRLSADGGRMVDPAVGTLVERALRSAAKSALALLGTRRERLLELAEMLESRRSLASVEVEEFLR</sequence>
<dbReference type="SUPFAM" id="SSF140990">
    <property type="entry name" value="FtsH protease domain-like"/>
    <property type="match status" value="1"/>
</dbReference>
<feature type="region of interest" description="Disordered" evidence="2">
    <location>
        <begin position="1"/>
        <end position="32"/>
    </location>
</feature>
<accession>A0AAJ1WVX7</accession>
<dbReference type="GO" id="GO:0004176">
    <property type="term" value="F:ATP-dependent peptidase activity"/>
    <property type="evidence" value="ECO:0007669"/>
    <property type="project" value="InterPro"/>
</dbReference>
<comment type="caution">
    <text evidence="4">The sequence shown here is derived from an EMBL/GenBank/DDBJ whole genome shotgun (WGS) entry which is preliminary data.</text>
</comment>
<dbReference type="PROSITE" id="PS00674">
    <property type="entry name" value="AAA"/>
    <property type="match status" value="1"/>
</dbReference>
<dbReference type="GO" id="GO:0030163">
    <property type="term" value="P:protein catabolic process"/>
    <property type="evidence" value="ECO:0007669"/>
    <property type="project" value="TreeGrafter"/>
</dbReference>
<dbReference type="GO" id="GO:0004222">
    <property type="term" value="F:metalloendopeptidase activity"/>
    <property type="evidence" value="ECO:0007669"/>
    <property type="project" value="InterPro"/>
</dbReference>
<dbReference type="SUPFAM" id="SSF52540">
    <property type="entry name" value="P-loop containing nucleoside triphosphate hydrolases"/>
    <property type="match status" value="1"/>
</dbReference>
<dbReference type="Gene3D" id="3.40.50.300">
    <property type="entry name" value="P-loop containing nucleotide triphosphate hydrolases"/>
    <property type="match status" value="1"/>
</dbReference>
<feature type="domain" description="AAA+ ATPase" evidence="3">
    <location>
        <begin position="305"/>
        <end position="446"/>
    </location>
</feature>
<evidence type="ECO:0000313" key="4">
    <source>
        <dbReference type="EMBL" id="MDQ0542670.1"/>
    </source>
</evidence>
<dbReference type="GO" id="GO:0005524">
    <property type="term" value="F:ATP binding"/>
    <property type="evidence" value="ECO:0007669"/>
    <property type="project" value="UniProtKB-KW"/>
</dbReference>
<protein>
    <recommendedName>
        <fullName evidence="3">AAA+ ATPase domain-containing protein</fullName>
    </recommendedName>
</protein>
<dbReference type="RefSeq" id="WP_051975897.1">
    <property type="nucleotide sequence ID" value="NZ_JAJALK010000003.1"/>
</dbReference>
<dbReference type="InterPro" id="IPR003959">
    <property type="entry name" value="ATPase_AAA_core"/>
</dbReference>
<dbReference type="SMART" id="SM00382">
    <property type="entry name" value="AAA"/>
    <property type="match status" value="1"/>
</dbReference>
<dbReference type="InterPro" id="IPR003593">
    <property type="entry name" value="AAA+_ATPase"/>
</dbReference>
<comment type="similarity">
    <text evidence="1">Belongs to the AAA ATPase family.</text>
</comment>
<dbReference type="InterPro" id="IPR037219">
    <property type="entry name" value="Peptidase_M41-like"/>
</dbReference>
<reference evidence="4" key="1">
    <citation type="submission" date="2023-07" db="EMBL/GenBank/DDBJ databases">
        <title>Genomic Encyclopedia of Type Strains, Phase IV (KMG-IV): sequencing the most valuable type-strain genomes for metagenomic binning, comparative biology and taxonomic classification.</title>
        <authorList>
            <person name="Goeker M."/>
        </authorList>
    </citation>
    <scope>NUCLEOTIDE SEQUENCE</scope>
    <source>
        <strain evidence="4">DSM 19569</strain>
    </source>
</reference>
<dbReference type="InterPro" id="IPR027417">
    <property type="entry name" value="P-loop_NTPase"/>
</dbReference>
<dbReference type="GO" id="GO:0006508">
    <property type="term" value="P:proteolysis"/>
    <property type="evidence" value="ECO:0007669"/>
    <property type="project" value="InterPro"/>
</dbReference>
<gene>
    <name evidence="4" type="ORF">QO001_001588</name>
</gene>
<dbReference type="Gene3D" id="1.20.58.760">
    <property type="entry name" value="Peptidase M41"/>
    <property type="match status" value="1"/>
</dbReference>
<dbReference type="AlphaFoldDB" id="A0AAJ1WVX7"/>
<name>A0AAJ1WVX7_9HYPH</name>
<dbReference type="PANTHER" id="PTHR23076:SF97">
    <property type="entry name" value="ATP-DEPENDENT ZINC METALLOPROTEASE YME1L1"/>
    <property type="match status" value="1"/>
</dbReference>
<evidence type="ECO:0000256" key="2">
    <source>
        <dbReference type="SAM" id="MobiDB-lite"/>
    </source>
</evidence>
<dbReference type="Gene3D" id="1.10.8.60">
    <property type="match status" value="1"/>
</dbReference>
<keyword evidence="1" id="KW-0547">Nucleotide-binding</keyword>
<dbReference type="GO" id="GO:0016887">
    <property type="term" value="F:ATP hydrolysis activity"/>
    <property type="evidence" value="ECO:0007669"/>
    <property type="project" value="InterPro"/>
</dbReference>
<evidence type="ECO:0000259" key="3">
    <source>
        <dbReference type="SMART" id="SM00382"/>
    </source>
</evidence>
<dbReference type="CDD" id="cd19481">
    <property type="entry name" value="RecA-like_protease"/>
    <property type="match status" value="1"/>
</dbReference>
<dbReference type="Pfam" id="PF00004">
    <property type="entry name" value="AAA"/>
    <property type="match status" value="1"/>
</dbReference>
<keyword evidence="1" id="KW-0067">ATP-binding</keyword>
<proteinExistence type="inferred from homology"/>
<dbReference type="InterPro" id="IPR000642">
    <property type="entry name" value="Peptidase_M41"/>
</dbReference>
<dbReference type="Proteomes" id="UP001223420">
    <property type="component" value="Unassembled WGS sequence"/>
</dbReference>
<evidence type="ECO:0000313" key="5">
    <source>
        <dbReference type="Proteomes" id="UP001223420"/>
    </source>
</evidence>
<evidence type="ECO:0000256" key="1">
    <source>
        <dbReference type="RuleBase" id="RU003651"/>
    </source>
</evidence>
<dbReference type="InterPro" id="IPR003960">
    <property type="entry name" value="ATPase_AAA_CS"/>
</dbReference>
<dbReference type="PANTHER" id="PTHR23076">
    <property type="entry name" value="METALLOPROTEASE M41 FTSH"/>
    <property type="match status" value="1"/>
</dbReference>
<dbReference type="EMBL" id="JAUSWL010000002">
    <property type="protein sequence ID" value="MDQ0542670.1"/>
    <property type="molecule type" value="Genomic_DNA"/>
</dbReference>
<organism evidence="4 5">
    <name type="scientific">Methylobacterium brachiatum</name>
    <dbReference type="NCBI Taxonomy" id="269660"/>
    <lineage>
        <taxon>Bacteria</taxon>
        <taxon>Pseudomonadati</taxon>
        <taxon>Pseudomonadota</taxon>
        <taxon>Alphaproteobacteria</taxon>
        <taxon>Hyphomicrobiales</taxon>
        <taxon>Methylobacteriaceae</taxon>
        <taxon>Methylobacterium</taxon>
    </lineage>
</organism>
<dbReference type="GO" id="GO:0005886">
    <property type="term" value="C:plasma membrane"/>
    <property type="evidence" value="ECO:0007669"/>
    <property type="project" value="TreeGrafter"/>
</dbReference>